<dbReference type="SMART" id="SM00895">
    <property type="entry name" value="FCD"/>
    <property type="match status" value="1"/>
</dbReference>
<dbReference type="InterPro" id="IPR008920">
    <property type="entry name" value="TF_FadR/GntR_C"/>
</dbReference>
<dbReference type="PANTHER" id="PTHR43537">
    <property type="entry name" value="TRANSCRIPTIONAL REGULATOR, GNTR FAMILY"/>
    <property type="match status" value="1"/>
</dbReference>
<dbReference type="CDD" id="cd07377">
    <property type="entry name" value="WHTH_GntR"/>
    <property type="match status" value="1"/>
</dbReference>
<dbReference type="PRINTS" id="PR00035">
    <property type="entry name" value="HTHGNTR"/>
</dbReference>
<name>E4N6M7_KITSK</name>
<dbReference type="EMBL" id="AP010968">
    <property type="protein sequence ID" value="BAJ26858.1"/>
    <property type="molecule type" value="Genomic_DNA"/>
</dbReference>
<evidence type="ECO:0000313" key="6">
    <source>
        <dbReference type="EMBL" id="BAJ26858.1"/>
    </source>
</evidence>
<dbReference type="Proteomes" id="UP000007076">
    <property type="component" value="Chromosome"/>
</dbReference>
<dbReference type="InterPro" id="IPR011711">
    <property type="entry name" value="GntR_C"/>
</dbReference>
<sequence length="257" mass="28389">MAETSRTTSPGRSAGSTRPLRRHEVAERIKRYIIDNRLRPGDLLPSEGELCEALGASRSSVREAVKTLDALDIVEVRHGHGTYVGRLSMSALVEGLTFRGLLSPDDDFKVLEELVDVREVLERGMAQRILATLHADHISTLEELVDEMEAGLAAGRDVIAVDRRFHALLVEPLRNEIISQFSSACWDVYGVVAPHLHVITKQDELDTVNAHRAVVAAVRAGDPAAFDRAVEAHYRPARRRIAAARERNARAAEQQAN</sequence>
<dbReference type="AlphaFoldDB" id="E4N6M7"/>
<evidence type="ECO:0000256" key="1">
    <source>
        <dbReference type="ARBA" id="ARBA00023015"/>
    </source>
</evidence>
<feature type="region of interest" description="Disordered" evidence="4">
    <location>
        <begin position="1"/>
        <end position="21"/>
    </location>
</feature>
<evidence type="ECO:0000259" key="5">
    <source>
        <dbReference type="PROSITE" id="PS50949"/>
    </source>
</evidence>
<dbReference type="Pfam" id="PF07729">
    <property type="entry name" value="FCD"/>
    <property type="match status" value="1"/>
</dbReference>
<accession>E4N6M7</accession>
<dbReference type="SUPFAM" id="SSF46785">
    <property type="entry name" value="Winged helix' DNA-binding domain"/>
    <property type="match status" value="1"/>
</dbReference>
<dbReference type="SMART" id="SM00345">
    <property type="entry name" value="HTH_GNTR"/>
    <property type="match status" value="1"/>
</dbReference>
<dbReference type="eggNOG" id="COG2186">
    <property type="taxonomic scope" value="Bacteria"/>
</dbReference>
<dbReference type="InterPro" id="IPR000524">
    <property type="entry name" value="Tscrpt_reg_HTH_GntR"/>
</dbReference>
<keyword evidence="3" id="KW-0804">Transcription</keyword>
<evidence type="ECO:0000256" key="3">
    <source>
        <dbReference type="ARBA" id="ARBA00023163"/>
    </source>
</evidence>
<dbReference type="SUPFAM" id="SSF48008">
    <property type="entry name" value="GntR ligand-binding domain-like"/>
    <property type="match status" value="1"/>
</dbReference>
<dbReference type="STRING" id="452652.KSE_10230"/>
<dbReference type="HOGENOM" id="CLU_017584_9_3_11"/>
<dbReference type="PROSITE" id="PS50949">
    <property type="entry name" value="HTH_GNTR"/>
    <property type="match status" value="1"/>
</dbReference>
<evidence type="ECO:0000256" key="4">
    <source>
        <dbReference type="SAM" id="MobiDB-lite"/>
    </source>
</evidence>
<proteinExistence type="predicted"/>
<dbReference type="Pfam" id="PF00392">
    <property type="entry name" value="GntR"/>
    <property type="match status" value="1"/>
</dbReference>
<dbReference type="InterPro" id="IPR036388">
    <property type="entry name" value="WH-like_DNA-bd_sf"/>
</dbReference>
<dbReference type="GO" id="GO:0003700">
    <property type="term" value="F:DNA-binding transcription factor activity"/>
    <property type="evidence" value="ECO:0007669"/>
    <property type="project" value="InterPro"/>
</dbReference>
<dbReference type="PANTHER" id="PTHR43537:SF5">
    <property type="entry name" value="UXU OPERON TRANSCRIPTIONAL REGULATOR"/>
    <property type="match status" value="1"/>
</dbReference>
<organism evidence="6 7">
    <name type="scientific">Kitasatospora setae (strain ATCC 33774 / DSM 43861 / JCM 3304 / KCC A-0304 / NBRC 14216 / KM-6054)</name>
    <name type="common">Streptomyces setae</name>
    <dbReference type="NCBI Taxonomy" id="452652"/>
    <lineage>
        <taxon>Bacteria</taxon>
        <taxon>Bacillati</taxon>
        <taxon>Actinomycetota</taxon>
        <taxon>Actinomycetes</taxon>
        <taxon>Kitasatosporales</taxon>
        <taxon>Streptomycetaceae</taxon>
        <taxon>Kitasatospora</taxon>
    </lineage>
</organism>
<dbReference type="Gene3D" id="1.20.120.530">
    <property type="entry name" value="GntR ligand-binding domain-like"/>
    <property type="match status" value="1"/>
</dbReference>
<evidence type="ECO:0000313" key="7">
    <source>
        <dbReference type="Proteomes" id="UP000007076"/>
    </source>
</evidence>
<dbReference type="InterPro" id="IPR036390">
    <property type="entry name" value="WH_DNA-bd_sf"/>
</dbReference>
<dbReference type="Gene3D" id="1.10.10.10">
    <property type="entry name" value="Winged helix-like DNA-binding domain superfamily/Winged helix DNA-binding domain"/>
    <property type="match status" value="1"/>
</dbReference>
<keyword evidence="7" id="KW-1185">Reference proteome</keyword>
<keyword evidence="2" id="KW-0238">DNA-binding</keyword>
<feature type="compositionally biased region" description="Polar residues" evidence="4">
    <location>
        <begin position="1"/>
        <end position="16"/>
    </location>
</feature>
<reference evidence="6 7" key="1">
    <citation type="journal article" date="2010" name="DNA Res.">
        <title>Genome sequence of Kitasatospora setae NBRC 14216T: an evolutionary snapshot of the family Streptomycetaceae.</title>
        <authorList>
            <person name="Ichikawa N."/>
            <person name="Oguchi A."/>
            <person name="Ikeda H."/>
            <person name="Ishikawa J."/>
            <person name="Kitani S."/>
            <person name="Watanabe Y."/>
            <person name="Nakamura S."/>
            <person name="Katano Y."/>
            <person name="Kishi E."/>
            <person name="Sasagawa M."/>
            <person name="Ankai A."/>
            <person name="Fukui S."/>
            <person name="Hashimoto Y."/>
            <person name="Kamata S."/>
            <person name="Otoguro M."/>
            <person name="Tanikawa S."/>
            <person name="Nihira T."/>
            <person name="Horinouchi S."/>
            <person name="Ohnishi Y."/>
            <person name="Hayakawa M."/>
            <person name="Kuzuyama T."/>
            <person name="Arisawa A."/>
            <person name="Nomoto F."/>
            <person name="Miura H."/>
            <person name="Takahashi Y."/>
            <person name="Fujita N."/>
        </authorList>
    </citation>
    <scope>NUCLEOTIDE SEQUENCE [LARGE SCALE GENOMIC DNA]</scope>
    <source>
        <strain evidence="7">ATCC 33774 / DSM 43861 / JCM 3304 / KCC A-0304 / NBRC 14216 / KM-6054</strain>
    </source>
</reference>
<feature type="domain" description="HTH gntR-type" evidence="5">
    <location>
        <begin position="19"/>
        <end position="87"/>
    </location>
</feature>
<keyword evidence="1" id="KW-0805">Transcription regulation</keyword>
<dbReference type="KEGG" id="ksk:KSE_10230"/>
<evidence type="ECO:0000256" key="2">
    <source>
        <dbReference type="ARBA" id="ARBA00023125"/>
    </source>
</evidence>
<gene>
    <name evidence="6" type="ordered locus">KSE_10230</name>
</gene>
<dbReference type="RefSeq" id="WP_014134177.1">
    <property type="nucleotide sequence ID" value="NC_016109.1"/>
</dbReference>
<protein>
    <submittedName>
        <fullName evidence="6">Putative GntR family transcriptional regulator</fullName>
    </submittedName>
</protein>
<dbReference type="PATRIC" id="fig|452652.3.peg.1016"/>
<dbReference type="GO" id="GO:0003677">
    <property type="term" value="F:DNA binding"/>
    <property type="evidence" value="ECO:0007669"/>
    <property type="project" value="UniProtKB-KW"/>
</dbReference>